<proteinExistence type="inferred from homology"/>
<accession>A0A1J9SAL0</accession>
<dbReference type="InterPro" id="IPR000891">
    <property type="entry name" value="PYR_CT"/>
</dbReference>
<name>A0A1J9SAL0_9PEZI</name>
<evidence type="ECO:0000256" key="1">
    <source>
        <dbReference type="ARBA" id="ARBA00000064"/>
    </source>
</evidence>
<comment type="caution">
    <text evidence="7">The sequence shown here is derived from an EMBL/GenBank/DDBJ whole genome shotgun (WGS) entry which is preliminary data.</text>
</comment>
<dbReference type="Pfam" id="PF22615">
    <property type="entry name" value="IPMS_D2"/>
    <property type="match status" value="1"/>
</dbReference>
<dbReference type="Pfam" id="PF00682">
    <property type="entry name" value="HMGL-like"/>
    <property type="match status" value="1"/>
</dbReference>
<protein>
    <recommendedName>
        <fullName evidence="3">2-isopropylmalate synthase</fullName>
        <ecNumber evidence="3">2.3.3.13</ecNumber>
    </recommendedName>
</protein>
<comment type="catalytic activity">
    <reaction evidence="1">
        <text>3-methyl-2-oxobutanoate + acetyl-CoA + H2O = (2S)-2-isopropylmalate + CoA + H(+)</text>
        <dbReference type="Rhea" id="RHEA:21524"/>
        <dbReference type="ChEBI" id="CHEBI:1178"/>
        <dbReference type="ChEBI" id="CHEBI:11851"/>
        <dbReference type="ChEBI" id="CHEBI:15377"/>
        <dbReference type="ChEBI" id="CHEBI:15378"/>
        <dbReference type="ChEBI" id="CHEBI:57287"/>
        <dbReference type="ChEBI" id="CHEBI:57288"/>
        <dbReference type="EC" id="2.3.3.13"/>
    </reaction>
</comment>
<dbReference type="PROSITE" id="PS00815">
    <property type="entry name" value="AIPM_HOMOCIT_SYNTH_1"/>
    <property type="match status" value="1"/>
</dbReference>
<dbReference type="Gene3D" id="3.20.20.70">
    <property type="entry name" value="Aldolase class I"/>
    <property type="match status" value="1"/>
</dbReference>
<dbReference type="STRING" id="236234.A0A1J9SAL0"/>
<dbReference type="GO" id="GO:0005739">
    <property type="term" value="C:mitochondrion"/>
    <property type="evidence" value="ECO:0007669"/>
    <property type="project" value="TreeGrafter"/>
</dbReference>
<evidence type="ECO:0000256" key="3">
    <source>
        <dbReference type="ARBA" id="ARBA00012973"/>
    </source>
</evidence>
<keyword evidence="8" id="KW-1185">Reference proteome</keyword>
<dbReference type="AlphaFoldDB" id="A0A1J9SAL0"/>
<dbReference type="Proteomes" id="UP000183809">
    <property type="component" value="Unassembled WGS sequence"/>
</dbReference>
<dbReference type="EMBL" id="MNUE01000009">
    <property type="protein sequence ID" value="OJD36916.1"/>
    <property type="molecule type" value="Genomic_DNA"/>
</dbReference>
<dbReference type="InterPro" id="IPR002034">
    <property type="entry name" value="AIPM/Hcit_synth_CS"/>
</dbReference>
<gene>
    <name evidence="7" type="ORF">BKCO1_9000179</name>
</gene>
<organism evidence="7 8">
    <name type="scientific">Diplodia corticola</name>
    <dbReference type="NCBI Taxonomy" id="236234"/>
    <lineage>
        <taxon>Eukaryota</taxon>
        <taxon>Fungi</taxon>
        <taxon>Dikarya</taxon>
        <taxon>Ascomycota</taxon>
        <taxon>Pezizomycotina</taxon>
        <taxon>Dothideomycetes</taxon>
        <taxon>Dothideomycetes incertae sedis</taxon>
        <taxon>Botryosphaeriales</taxon>
        <taxon>Botryosphaeriaceae</taxon>
        <taxon>Diplodia</taxon>
    </lineage>
</organism>
<evidence type="ECO:0000313" key="8">
    <source>
        <dbReference type="Proteomes" id="UP000183809"/>
    </source>
</evidence>
<dbReference type="Gene3D" id="3.30.160.270">
    <property type="match status" value="1"/>
</dbReference>
<dbReference type="GO" id="GO:0009098">
    <property type="term" value="P:L-leucine biosynthetic process"/>
    <property type="evidence" value="ECO:0007669"/>
    <property type="project" value="TreeGrafter"/>
</dbReference>
<dbReference type="InterPro" id="IPR054692">
    <property type="entry name" value="LeuA-like_post-cat"/>
</dbReference>
<dbReference type="InterPro" id="IPR013785">
    <property type="entry name" value="Aldolase_TIM"/>
</dbReference>
<evidence type="ECO:0000256" key="4">
    <source>
        <dbReference type="ARBA" id="ARBA00022679"/>
    </source>
</evidence>
<dbReference type="PROSITE" id="PS50991">
    <property type="entry name" value="PYR_CT"/>
    <property type="match status" value="1"/>
</dbReference>
<dbReference type="PANTHER" id="PTHR46911">
    <property type="match status" value="1"/>
</dbReference>
<evidence type="ECO:0000256" key="5">
    <source>
        <dbReference type="RuleBase" id="RU003523"/>
    </source>
</evidence>
<reference evidence="7 8" key="1">
    <citation type="submission" date="2016-10" db="EMBL/GenBank/DDBJ databases">
        <title>Proteomics and genomics reveal pathogen-plant mechanisms compatible with a hemibiotrophic lifestyle of Diplodia corticola.</title>
        <authorList>
            <person name="Fernandes I."/>
            <person name="De Jonge R."/>
            <person name="Van De Peer Y."/>
            <person name="Devreese B."/>
            <person name="Alves A."/>
            <person name="Esteves A.C."/>
        </authorList>
    </citation>
    <scope>NUCLEOTIDE SEQUENCE [LARGE SCALE GENOMIC DNA]</scope>
    <source>
        <strain evidence="7 8">CBS 112549</strain>
    </source>
</reference>
<dbReference type="NCBIfam" id="NF002991">
    <property type="entry name" value="PRK03739.1"/>
    <property type="match status" value="1"/>
</dbReference>
<dbReference type="SUPFAM" id="SSF51569">
    <property type="entry name" value="Aldolase"/>
    <property type="match status" value="1"/>
</dbReference>
<dbReference type="InterPro" id="IPR036230">
    <property type="entry name" value="LeuA_allosteric_dom_sf"/>
</dbReference>
<dbReference type="GO" id="GO:0003852">
    <property type="term" value="F:2-isopropylmalate synthase activity"/>
    <property type="evidence" value="ECO:0007669"/>
    <property type="project" value="UniProtKB-EC"/>
</dbReference>
<dbReference type="OrthoDB" id="418791at2759"/>
<evidence type="ECO:0000256" key="2">
    <source>
        <dbReference type="ARBA" id="ARBA00009767"/>
    </source>
</evidence>
<comment type="similarity">
    <text evidence="2">Belongs to the alpha-IPM synthase/homocitrate synthase family. LeuA type 2 subfamily.</text>
</comment>
<dbReference type="EC" id="2.3.3.13" evidence="3"/>
<dbReference type="PROSITE" id="PS00816">
    <property type="entry name" value="AIPM_HOMOCIT_SYNTH_2"/>
    <property type="match status" value="1"/>
</dbReference>
<evidence type="ECO:0000259" key="6">
    <source>
        <dbReference type="PROSITE" id="PS50991"/>
    </source>
</evidence>
<sequence>MAYTCSGGQSASLKYGGRVPAFRYPDRQWPDKVLQRAPALFSTDLRDGNQSMPNPMTFEQKLRLYKLLVSIGFKEIEVAYPCANQGEFDFVRHLVETPGLIPDDVLIQVITPCREEAIHRAVQSVRGAKQAVLFTYLSSSDNYRDTVLRISEDEWVERARQGTAYARSITKDSTDPAVRQTRWTFNFGFEDFANARLSAIIRCTEAVKAVWGPTAEQKMIIGIASSVEASTPNVFADQVEYLSRNISGRDTVRLTVHTHNDRGGAVSSAELASLAGADRIEGCLFGNGERAGNMDLVTFALNLLTQGIDPGVDFSRLDEIRRVCEDVTKLPVHPRTPYSGSYYLKAFSGAHQDAIAKGLQRRTMAIKADEQSAVWPTWRVPYLPIDPADIGRSLDDVVGINSQSGKGGVAWIIGSGLGLDLPPELARRFARTIKERSSRGGRGMAPEEVCMAFLEAYRVGDAAEKPVDDVAIELALSRGSSIASALGREVGLMGIKSNTTFQQLPGDAGTCVAYSRLTAGADGGEMWGVGFGASQHVAEVRAIVSALRTAGYVNVPS</sequence>
<dbReference type="RefSeq" id="XP_020133176.1">
    <property type="nucleotide sequence ID" value="XM_020279824.1"/>
</dbReference>
<evidence type="ECO:0000313" key="7">
    <source>
        <dbReference type="EMBL" id="OJD36916.1"/>
    </source>
</evidence>
<dbReference type="GeneID" id="31020088"/>
<feature type="domain" description="Pyruvate carboxyltransferase" evidence="6">
    <location>
        <begin position="38"/>
        <end position="318"/>
    </location>
</feature>
<dbReference type="SUPFAM" id="SSF89000">
    <property type="entry name" value="post-HMGL domain-like"/>
    <property type="match status" value="1"/>
</dbReference>
<keyword evidence="4 5" id="KW-0808">Transferase</keyword>
<dbReference type="PANTHER" id="PTHR46911:SF1">
    <property type="entry name" value="2-ISOPROPYLMALATE SYNTHASE"/>
    <property type="match status" value="1"/>
</dbReference>